<name>A0AAP4BTW8_9CORY</name>
<dbReference type="Pfam" id="PF01715">
    <property type="entry name" value="IPPT"/>
    <property type="match status" value="1"/>
</dbReference>
<dbReference type="GO" id="GO:0005524">
    <property type="term" value="F:ATP binding"/>
    <property type="evidence" value="ECO:0007669"/>
    <property type="project" value="UniProtKB-UniRule"/>
</dbReference>
<feature type="binding site" evidence="10">
    <location>
        <begin position="27"/>
        <end position="32"/>
    </location>
    <ligand>
        <name>substrate</name>
    </ligand>
</feature>
<evidence type="ECO:0000256" key="3">
    <source>
        <dbReference type="ARBA" id="ARBA00005842"/>
    </source>
</evidence>
<dbReference type="Gene3D" id="1.10.20.140">
    <property type="match status" value="1"/>
</dbReference>
<evidence type="ECO:0000256" key="11">
    <source>
        <dbReference type="RuleBase" id="RU003783"/>
    </source>
</evidence>
<evidence type="ECO:0000256" key="13">
    <source>
        <dbReference type="RuleBase" id="RU003785"/>
    </source>
</evidence>
<dbReference type="InterPro" id="IPR027417">
    <property type="entry name" value="P-loop_NTPase"/>
</dbReference>
<keyword evidence="6 10" id="KW-0547">Nucleotide-binding</keyword>
<dbReference type="NCBIfam" id="TIGR00174">
    <property type="entry name" value="miaA"/>
    <property type="match status" value="1"/>
</dbReference>
<dbReference type="GO" id="GO:0006400">
    <property type="term" value="P:tRNA modification"/>
    <property type="evidence" value="ECO:0007669"/>
    <property type="project" value="TreeGrafter"/>
</dbReference>
<dbReference type="AlphaFoldDB" id="A0AAP4BTW8"/>
<dbReference type="EC" id="2.5.1.75" evidence="10"/>
<evidence type="ECO:0000256" key="8">
    <source>
        <dbReference type="ARBA" id="ARBA00022842"/>
    </source>
</evidence>
<evidence type="ECO:0000256" key="7">
    <source>
        <dbReference type="ARBA" id="ARBA00022840"/>
    </source>
</evidence>
<evidence type="ECO:0000313" key="15">
    <source>
        <dbReference type="Proteomes" id="UP001226160"/>
    </source>
</evidence>
<evidence type="ECO:0000256" key="10">
    <source>
        <dbReference type="HAMAP-Rule" id="MF_00185"/>
    </source>
</evidence>
<comment type="catalytic activity">
    <reaction evidence="9 10 11">
        <text>adenosine(37) in tRNA + dimethylallyl diphosphate = N(6)-dimethylallyladenosine(37) in tRNA + diphosphate</text>
        <dbReference type="Rhea" id="RHEA:26482"/>
        <dbReference type="Rhea" id="RHEA-COMP:10162"/>
        <dbReference type="Rhea" id="RHEA-COMP:10375"/>
        <dbReference type="ChEBI" id="CHEBI:33019"/>
        <dbReference type="ChEBI" id="CHEBI:57623"/>
        <dbReference type="ChEBI" id="CHEBI:74411"/>
        <dbReference type="ChEBI" id="CHEBI:74415"/>
        <dbReference type="EC" id="2.5.1.75"/>
    </reaction>
</comment>
<evidence type="ECO:0000256" key="6">
    <source>
        <dbReference type="ARBA" id="ARBA00022741"/>
    </source>
</evidence>
<sequence length="317" mass="35110">MTLDSPVQEPIKSSSSGLCPIAVVGPTGAGKSELGLALAREFDGEVVNVDSMQLYQGMDIGTAKLAPEERGGIPHHQLDVLTVRDTASVAEYQRAAVADVDDILARGKTPIMVGGSMMYAQALLDQWEFPPTKPSVRDKYYERQHRLGTKALHAELAEIDPAAAQIIEENDPRRIVRALEVIELTGKPFRASQPDKTAAYRWNTTVFGLRADPAWYAERITLRTVTMFASGLVDEVRNLIDEGLVADSTAGRAIGYSQVLALLAGELTEEEAEEQTLIATRQYARRQRSWFRRDKRITWLDAAADPYTQALRQLDKR</sequence>
<evidence type="ECO:0000256" key="5">
    <source>
        <dbReference type="ARBA" id="ARBA00022694"/>
    </source>
</evidence>
<keyword evidence="7 10" id="KW-0067">ATP-binding</keyword>
<dbReference type="HAMAP" id="MF_00185">
    <property type="entry name" value="IPP_trans"/>
    <property type="match status" value="1"/>
</dbReference>
<protein>
    <recommendedName>
        <fullName evidence="10">tRNA dimethylallyltransferase</fullName>
        <ecNumber evidence="10">2.5.1.75</ecNumber>
    </recommendedName>
    <alternativeName>
        <fullName evidence="10">Dimethylallyl diphosphate:tRNA dimethylallyltransferase</fullName>
        <shortName evidence="10">DMAPP:tRNA dimethylallyltransferase</shortName>
        <shortName evidence="10">DMATase</shortName>
    </alternativeName>
    <alternativeName>
        <fullName evidence="10">Isopentenyl-diphosphate:tRNA isopentenyltransferase</fullName>
        <shortName evidence="10">IPP transferase</shortName>
        <shortName evidence="10">IPPT</shortName>
        <shortName evidence="10">IPTase</shortName>
    </alternativeName>
</protein>
<evidence type="ECO:0000256" key="4">
    <source>
        <dbReference type="ARBA" id="ARBA00022679"/>
    </source>
</evidence>
<feature type="region of interest" description="Interaction with substrate tRNA" evidence="10">
    <location>
        <begin position="50"/>
        <end position="53"/>
    </location>
</feature>
<dbReference type="PANTHER" id="PTHR11088">
    <property type="entry name" value="TRNA DIMETHYLALLYLTRANSFERASE"/>
    <property type="match status" value="1"/>
</dbReference>
<comment type="function">
    <text evidence="2 10 12">Catalyzes the transfer of a dimethylallyl group onto the adenine at position 37 in tRNAs that read codons beginning with uridine, leading to the formation of N6-(dimethylallyl)adenosine (i(6)A).</text>
</comment>
<evidence type="ECO:0000256" key="1">
    <source>
        <dbReference type="ARBA" id="ARBA00001946"/>
    </source>
</evidence>
<dbReference type="EMBL" id="JASNVP010000002">
    <property type="protein sequence ID" value="MDK4325306.1"/>
    <property type="molecule type" value="Genomic_DNA"/>
</dbReference>
<reference evidence="14" key="1">
    <citation type="submission" date="2023-05" db="EMBL/GenBank/DDBJ databases">
        <title>Metabolic capabilities are highly conserved among human nasal-associated Corynebacterium species in pangenomic analyses.</title>
        <authorList>
            <person name="Tran T.H."/>
            <person name="Roberts A.Q."/>
            <person name="Escapa I.F."/>
            <person name="Gao W."/>
            <person name="Conlan S."/>
            <person name="Kong H."/>
            <person name="Segre J.A."/>
            <person name="Kelly M.S."/>
            <person name="Lemon K.P."/>
        </authorList>
    </citation>
    <scope>NUCLEOTIDE SEQUENCE</scope>
    <source>
        <strain evidence="14">KPL2654</strain>
    </source>
</reference>
<feature type="site" description="Interaction with substrate tRNA" evidence="10">
    <location>
        <position position="137"/>
    </location>
</feature>
<feature type="binding site" evidence="10">
    <location>
        <begin position="25"/>
        <end position="32"/>
    </location>
    <ligand>
        <name>ATP</name>
        <dbReference type="ChEBI" id="CHEBI:30616"/>
    </ligand>
</feature>
<evidence type="ECO:0000313" key="14">
    <source>
        <dbReference type="EMBL" id="MDK4325306.1"/>
    </source>
</evidence>
<keyword evidence="4 10" id="KW-0808">Transferase</keyword>
<comment type="similarity">
    <text evidence="3 10 13">Belongs to the IPP transferase family.</text>
</comment>
<dbReference type="SUPFAM" id="SSF52540">
    <property type="entry name" value="P-loop containing nucleoside triphosphate hydrolases"/>
    <property type="match status" value="1"/>
</dbReference>
<keyword evidence="5 10" id="KW-0819">tRNA processing</keyword>
<dbReference type="Gene3D" id="3.40.50.300">
    <property type="entry name" value="P-loop containing nucleotide triphosphate hydrolases"/>
    <property type="match status" value="1"/>
</dbReference>
<comment type="subunit">
    <text evidence="10">Monomer.</text>
</comment>
<evidence type="ECO:0000256" key="9">
    <source>
        <dbReference type="ARBA" id="ARBA00049563"/>
    </source>
</evidence>
<evidence type="ECO:0000256" key="12">
    <source>
        <dbReference type="RuleBase" id="RU003784"/>
    </source>
</evidence>
<accession>A0AAP4BTW8</accession>
<proteinExistence type="inferred from homology"/>
<feature type="site" description="Interaction with substrate tRNA" evidence="10">
    <location>
        <position position="116"/>
    </location>
</feature>
<keyword evidence="8 10" id="KW-0460">Magnesium</keyword>
<comment type="cofactor">
    <cofactor evidence="1 10">
        <name>Mg(2+)</name>
        <dbReference type="ChEBI" id="CHEBI:18420"/>
    </cofactor>
</comment>
<dbReference type="RefSeq" id="WP_284589483.1">
    <property type="nucleotide sequence ID" value="NZ_JASNVP010000002.1"/>
</dbReference>
<dbReference type="InterPro" id="IPR039657">
    <property type="entry name" value="Dimethylallyltransferase"/>
</dbReference>
<dbReference type="InterPro" id="IPR018022">
    <property type="entry name" value="IPT"/>
</dbReference>
<organism evidence="14 15">
    <name type="scientific">Corynebacterium propinquum</name>
    <dbReference type="NCBI Taxonomy" id="43769"/>
    <lineage>
        <taxon>Bacteria</taxon>
        <taxon>Bacillati</taxon>
        <taxon>Actinomycetota</taxon>
        <taxon>Actinomycetes</taxon>
        <taxon>Mycobacteriales</taxon>
        <taxon>Corynebacteriaceae</taxon>
        <taxon>Corynebacterium</taxon>
    </lineage>
</organism>
<comment type="caution">
    <text evidence="14">The sequence shown here is derived from an EMBL/GenBank/DDBJ whole genome shotgun (WGS) entry which is preliminary data.</text>
</comment>
<comment type="caution">
    <text evidence="10">Lacks conserved residue(s) required for the propagation of feature annotation.</text>
</comment>
<dbReference type="GO" id="GO:0052381">
    <property type="term" value="F:tRNA dimethylallyltransferase activity"/>
    <property type="evidence" value="ECO:0007669"/>
    <property type="project" value="UniProtKB-UniRule"/>
</dbReference>
<dbReference type="FunFam" id="1.10.20.140:FF:000001">
    <property type="entry name" value="tRNA dimethylallyltransferase"/>
    <property type="match status" value="1"/>
</dbReference>
<dbReference type="Proteomes" id="UP001226160">
    <property type="component" value="Unassembled WGS sequence"/>
</dbReference>
<dbReference type="PANTHER" id="PTHR11088:SF60">
    <property type="entry name" value="TRNA DIMETHYLALLYLTRANSFERASE"/>
    <property type="match status" value="1"/>
</dbReference>
<evidence type="ECO:0000256" key="2">
    <source>
        <dbReference type="ARBA" id="ARBA00003213"/>
    </source>
</evidence>
<gene>
    <name evidence="10 14" type="primary">miaA</name>
    <name evidence="14" type="ORF">QPX54_02070</name>
</gene>